<name>A0A1H1GE04_NATTX</name>
<dbReference type="RefSeq" id="WP_090381892.1">
    <property type="nucleotide sequence ID" value="NZ_FNLC01000002.1"/>
</dbReference>
<evidence type="ECO:0000313" key="2">
    <source>
        <dbReference type="EMBL" id="SDR11128.1"/>
    </source>
</evidence>
<sequence>MGENITLERVDDVPAESRICHYDELGEAAKERLPALTDEPESAVGGTVVDGFHDCDLVKYTDYYEISVR</sequence>
<organism evidence="2 3">
    <name type="scientific">Natronobacterium texcoconense</name>
    <dbReference type="NCBI Taxonomy" id="1095778"/>
    <lineage>
        <taxon>Archaea</taxon>
        <taxon>Methanobacteriati</taxon>
        <taxon>Methanobacteriota</taxon>
        <taxon>Stenosarchaea group</taxon>
        <taxon>Halobacteria</taxon>
        <taxon>Halobacteriales</taxon>
        <taxon>Natrialbaceae</taxon>
        <taxon>Natronobacterium</taxon>
    </lineage>
</organism>
<keyword evidence="3" id="KW-1185">Reference proteome</keyword>
<proteinExistence type="predicted"/>
<dbReference type="InterPro" id="IPR058285">
    <property type="entry name" value="DUF7979"/>
</dbReference>
<dbReference type="OrthoDB" id="296997at2157"/>
<dbReference type="AlphaFoldDB" id="A0A1H1GE04"/>
<dbReference type="Pfam" id="PF25934">
    <property type="entry name" value="DUF7979"/>
    <property type="match status" value="1"/>
</dbReference>
<dbReference type="Proteomes" id="UP000198848">
    <property type="component" value="Unassembled WGS sequence"/>
</dbReference>
<gene>
    <name evidence="2" type="ORF">SAMN04489842_2377</name>
</gene>
<feature type="domain" description="DUF7979" evidence="1">
    <location>
        <begin position="5"/>
        <end position="66"/>
    </location>
</feature>
<protein>
    <recommendedName>
        <fullName evidence="1">DUF7979 domain-containing protein</fullName>
    </recommendedName>
</protein>
<dbReference type="EMBL" id="FNLC01000002">
    <property type="protein sequence ID" value="SDR11128.1"/>
    <property type="molecule type" value="Genomic_DNA"/>
</dbReference>
<accession>A0A1H1GE04</accession>
<dbReference type="STRING" id="1095778.SAMN04489842_2377"/>
<evidence type="ECO:0000259" key="1">
    <source>
        <dbReference type="Pfam" id="PF25934"/>
    </source>
</evidence>
<evidence type="ECO:0000313" key="3">
    <source>
        <dbReference type="Proteomes" id="UP000198848"/>
    </source>
</evidence>
<reference evidence="3" key="1">
    <citation type="submission" date="2016-10" db="EMBL/GenBank/DDBJ databases">
        <authorList>
            <person name="Varghese N."/>
            <person name="Submissions S."/>
        </authorList>
    </citation>
    <scope>NUCLEOTIDE SEQUENCE [LARGE SCALE GENOMIC DNA]</scope>
    <source>
        <strain evidence="3">DSM 24767</strain>
    </source>
</reference>